<organism evidence="9 10">
    <name type="scientific">Operophtera brumata</name>
    <name type="common">Winter moth</name>
    <name type="synonym">Phalaena brumata</name>
    <dbReference type="NCBI Taxonomy" id="104452"/>
    <lineage>
        <taxon>Eukaryota</taxon>
        <taxon>Metazoa</taxon>
        <taxon>Ecdysozoa</taxon>
        <taxon>Arthropoda</taxon>
        <taxon>Hexapoda</taxon>
        <taxon>Insecta</taxon>
        <taxon>Pterygota</taxon>
        <taxon>Neoptera</taxon>
        <taxon>Endopterygota</taxon>
        <taxon>Lepidoptera</taxon>
        <taxon>Glossata</taxon>
        <taxon>Ditrysia</taxon>
        <taxon>Geometroidea</taxon>
        <taxon>Geometridae</taxon>
        <taxon>Larentiinae</taxon>
        <taxon>Operophtera</taxon>
    </lineage>
</organism>
<sequence>EVEADVLSYNNAAASLERLVSTPLIEKTFHMKVQARKQLTATNAMLDQYHKYTLPTILQELEEILTDVTTTVSEAICQEGEIVSEKEAMPPVLRGEMLLDRMGGTQARLSYEQLRKDAQDLEIQINQLQDNLESLSRLQSRGLESNLYSKVNEIQEDISIKKYDYRATQLHLAAVRAQVRAIIENCKRAEYYLR</sequence>
<dbReference type="GO" id="GO:0003009">
    <property type="term" value="P:skeletal muscle contraction"/>
    <property type="evidence" value="ECO:0007669"/>
    <property type="project" value="TreeGrafter"/>
</dbReference>
<keyword evidence="4" id="KW-0963">Cytoplasm</keyword>
<evidence type="ECO:0000256" key="7">
    <source>
        <dbReference type="ARBA" id="ARBA00023136"/>
    </source>
</evidence>
<dbReference type="Proteomes" id="UP000037510">
    <property type="component" value="Unassembled WGS sequence"/>
</dbReference>
<dbReference type="PANTHER" id="PTHR15135:SF7">
    <property type="entry name" value="STAC-LIKE, ISOFORM J"/>
    <property type="match status" value="1"/>
</dbReference>
<evidence type="ECO:0000256" key="1">
    <source>
        <dbReference type="ARBA" id="ARBA00004236"/>
    </source>
</evidence>
<feature type="non-terminal residue" evidence="9">
    <location>
        <position position="1"/>
    </location>
</feature>
<evidence type="ECO:0000256" key="2">
    <source>
        <dbReference type="ARBA" id="ARBA00004496"/>
    </source>
</evidence>
<evidence type="ECO:0000256" key="8">
    <source>
        <dbReference type="SAM" id="Coils"/>
    </source>
</evidence>
<dbReference type="AlphaFoldDB" id="A0A0L7KYH9"/>
<keyword evidence="7" id="KW-0472">Membrane</keyword>
<evidence type="ECO:0000256" key="6">
    <source>
        <dbReference type="ARBA" id="ARBA00022771"/>
    </source>
</evidence>
<dbReference type="GO" id="GO:1903078">
    <property type="term" value="P:positive regulation of protein localization to plasma membrane"/>
    <property type="evidence" value="ECO:0007669"/>
    <property type="project" value="TreeGrafter"/>
</dbReference>
<dbReference type="GO" id="GO:0005886">
    <property type="term" value="C:plasma membrane"/>
    <property type="evidence" value="ECO:0007669"/>
    <property type="project" value="UniProtKB-SubCell"/>
</dbReference>
<keyword evidence="6" id="KW-0479">Metal-binding</keyword>
<keyword evidence="3" id="KW-1003">Cell membrane</keyword>
<evidence type="ECO:0000313" key="10">
    <source>
        <dbReference type="Proteomes" id="UP000037510"/>
    </source>
</evidence>
<dbReference type="STRING" id="104452.A0A0L7KYH9"/>
<protein>
    <submittedName>
        <fullName evidence="9">Uncharacterized protein</fullName>
    </submittedName>
</protein>
<keyword evidence="5" id="KW-0677">Repeat</keyword>
<dbReference type="PANTHER" id="PTHR15135">
    <property type="entry name" value="STAC"/>
    <property type="match status" value="1"/>
</dbReference>
<dbReference type="GO" id="GO:0005737">
    <property type="term" value="C:cytoplasm"/>
    <property type="evidence" value="ECO:0007669"/>
    <property type="project" value="UniProtKB-SubCell"/>
</dbReference>
<keyword evidence="10" id="KW-1185">Reference proteome</keyword>
<dbReference type="InterPro" id="IPR039688">
    <property type="entry name" value="STAC1/2/3"/>
</dbReference>
<feature type="coiled-coil region" evidence="8">
    <location>
        <begin position="111"/>
        <end position="138"/>
    </location>
</feature>
<evidence type="ECO:0000256" key="4">
    <source>
        <dbReference type="ARBA" id="ARBA00022490"/>
    </source>
</evidence>
<proteinExistence type="predicted"/>
<comment type="subcellular location">
    <subcellularLocation>
        <location evidence="1">Cell membrane</location>
    </subcellularLocation>
    <subcellularLocation>
        <location evidence="2">Cytoplasm</location>
    </subcellularLocation>
</comment>
<reference evidence="9 10" key="1">
    <citation type="journal article" date="2015" name="Genome Biol. Evol.">
        <title>The genome of winter moth (Operophtera brumata) provides a genomic perspective on sexual dimorphism and phenology.</title>
        <authorList>
            <person name="Derks M.F."/>
            <person name="Smit S."/>
            <person name="Salis L."/>
            <person name="Schijlen E."/>
            <person name="Bossers A."/>
            <person name="Mateman C."/>
            <person name="Pijl A.S."/>
            <person name="de Ridder D."/>
            <person name="Groenen M.A."/>
            <person name="Visser M.E."/>
            <person name="Megens H.J."/>
        </authorList>
    </citation>
    <scope>NUCLEOTIDE SEQUENCE [LARGE SCALE GENOMIC DNA]</scope>
    <source>
        <strain evidence="9">WM2013NL</strain>
        <tissue evidence="9">Head and thorax</tissue>
    </source>
</reference>
<dbReference type="EMBL" id="JTDY01004341">
    <property type="protein sequence ID" value="KOB68277.1"/>
    <property type="molecule type" value="Genomic_DNA"/>
</dbReference>
<name>A0A0L7KYH9_OPEBR</name>
<keyword evidence="8" id="KW-0175">Coiled coil</keyword>
<evidence type="ECO:0000256" key="5">
    <source>
        <dbReference type="ARBA" id="ARBA00022737"/>
    </source>
</evidence>
<evidence type="ECO:0000256" key="3">
    <source>
        <dbReference type="ARBA" id="ARBA00022475"/>
    </source>
</evidence>
<gene>
    <name evidence="9" type="ORF">OBRU01_18555</name>
</gene>
<keyword evidence="6" id="KW-0862">Zinc</keyword>
<evidence type="ECO:0000313" key="9">
    <source>
        <dbReference type="EMBL" id="KOB68277.1"/>
    </source>
</evidence>
<accession>A0A0L7KYH9</accession>
<keyword evidence="6" id="KW-0863">Zinc-finger</keyword>
<dbReference type="GO" id="GO:0008270">
    <property type="term" value="F:zinc ion binding"/>
    <property type="evidence" value="ECO:0007669"/>
    <property type="project" value="UniProtKB-KW"/>
</dbReference>
<comment type="caution">
    <text evidence="9">The sequence shown here is derived from an EMBL/GenBank/DDBJ whole genome shotgun (WGS) entry which is preliminary data.</text>
</comment>